<name>A0A4C1TFN1_EUMVA</name>
<evidence type="ECO:0000256" key="1">
    <source>
        <dbReference type="SAM" id="MobiDB-lite"/>
    </source>
</evidence>
<reference evidence="2 3" key="1">
    <citation type="journal article" date="2019" name="Commun. Biol.">
        <title>The bagworm genome reveals a unique fibroin gene that provides high tensile strength.</title>
        <authorList>
            <person name="Kono N."/>
            <person name="Nakamura H."/>
            <person name="Ohtoshi R."/>
            <person name="Tomita M."/>
            <person name="Numata K."/>
            <person name="Arakawa K."/>
        </authorList>
    </citation>
    <scope>NUCLEOTIDE SEQUENCE [LARGE SCALE GENOMIC DNA]</scope>
</reference>
<comment type="caution">
    <text evidence="2">The sequence shown here is derived from an EMBL/GenBank/DDBJ whole genome shotgun (WGS) entry which is preliminary data.</text>
</comment>
<feature type="compositionally biased region" description="Basic and acidic residues" evidence="1">
    <location>
        <begin position="10"/>
        <end position="29"/>
    </location>
</feature>
<gene>
    <name evidence="2" type="ORF">EVAR_6426_1</name>
</gene>
<evidence type="ECO:0000313" key="3">
    <source>
        <dbReference type="Proteomes" id="UP000299102"/>
    </source>
</evidence>
<sequence>MSSVQYSNAKGREKERYTKVESRREKERLSPHVSGSIKVRDMLTRRPAAIILYYLAPFSNVGFRIKRLSDRGAKKGEGKHHPASPFASREAARGEDNDFATVRVLGAPPLRVWRFCRNRSMILTTQWSRALSRNRKYCISRETLPLLSLSEKRRNDVKQNAAEEKEGSGSVMTCAVHHPQLIQSGKVSSVVLAVYTIYLKKSFVRCAAYSLLKNRLINPLIADKPTVGRNEACRDRIRRSRHLSTLRRADVLRRQSKTRRLYTTQQPSPPVNTRSFAVATFLLLRPSGRCLQIDGDQ</sequence>
<dbReference type="EMBL" id="BGZK01000050">
    <property type="protein sequence ID" value="GBP12258.1"/>
    <property type="molecule type" value="Genomic_DNA"/>
</dbReference>
<evidence type="ECO:0000313" key="2">
    <source>
        <dbReference type="EMBL" id="GBP12258.1"/>
    </source>
</evidence>
<proteinExistence type="predicted"/>
<dbReference type="AlphaFoldDB" id="A0A4C1TFN1"/>
<keyword evidence="3" id="KW-1185">Reference proteome</keyword>
<feature type="region of interest" description="Disordered" evidence="1">
    <location>
        <begin position="72"/>
        <end position="92"/>
    </location>
</feature>
<feature type="region of interest" description="Disordered" evidence="1">
    <location>
        <begin position="1"/>
        <end position="29"/>
    </location>
</feature>
<protein>
    <submittedName>
        <fullName evidence="2">Uncharacterized protein</fullName>
    </submittedName>
</protein>
<dbReference type="Proteomes" id="UP000299102">
    <property type="component" value="Unassembled WGS sequence"/>
</dbReference>
<organism evidence="2 3">
    <name type="scientific">Eumeta variegata</name>
    <name type="common">Bagworm moth</name>
    <name type="synonym">Eumeta japonica</name>
    <dbReference type="NCBI Taxonomy" id="151549"/>
    <lineage>
        <taxon>Eukaryota</taxon>
        <taxon>Metazoa</taxon>
        <taxon>Ecdysozoa</taxon>
        <taxon>Arthropoda</taxon>
        <taxon>Hexapoda</taxon>
        <taxon>Insecta</taxon>
        <taxon>Pterygota</taxon>
        <taxon>Neoptera</taxon>
        <taxon>Endopterygota</taxon>
        <taxon>Lepidoptera</taxon>
        <taxon>Glossata</taxon>
        <taxon>Ditrysia</taxon>
        <taxon>Tineoidea</taxon>
        <taxon>Psychidae</taxon>
        <taxon>Oiketicinae</taxon>
        <taxon>Eumeta</taxon>
    </lineage>
</organism>
<accession>A0A4C1TFN1</accession>